<dbReference type="EC" id="6.3.2.2" evidence="5"/>
<accession>A0A7C9NK05</accession>
<comment type="similarity">
    <text evidence="5">Belongs to the glutamate--cysteine ligase type 2 family. YbdK subfamily.</text>
</comment>
<dbReference type="PANTHER" id="PTHR36510">
    <property type="entry name" value="GLUTAMATE--CYSTEINE LIGASE 2-RELATED"/>
    <property type="match status" value="1"/>
</dbReference>
<dbReference type="SUPFAM" id="SSF55931">
    <property type="entry name" value="Glutamine synthetase/guanido kinase"/>
    <property type="match status" value="1"/>
</dbReference>
<dbReference type="HAMAP" id="MF_01609">
    <property type="entry name" value="Glu_cys_ligase_2"/>
    <property type="match status" value="1"/>
</dbReference>
<dbReference type="InterPro" id="IPR006336">
    <property type="entry name" value="GCS2"/>
</dbReference>
<evidence type="ECO:0000256" key="1">
    <source>
        <dbReference type="ARBA" id="ARBA00022598"/>
    </source>
</evidence>
<comment type="caution">
    <text evidence="6">The sequence shown here is derived from an EMBL/GenBank/DDBJ whole genome shotgun (WGS) entry which is preliminary data.</text>
</comment>
<dbReference type="InterPro" id="IPR050141">
    <property type="entry name" value="GCL_type2/YbdK_subfam"/>
</dbReference>
<evidence type="ECO:0000313" key="7">
    <source>
        <dbReference type="Proteomes" id="UP000479526"/>
    </source>
</evidence>
<evidence type="ECO:0000256" key="2">
    <source>
        <dbReference type="ARBA" id="ARBA00022741"/>
    </source>
</evidence>
<evidence type="ECO:0000256" key="5">
    <source>
        <dbReference type="HAMAP-Rule" id="MF_01609"/>
    </source>
</evidence>
<sequence length="363" mass="38420">MGRTFGVEEEFLLVDGVTGEPAPEVEKVLADAGPHPGPGGTFSAELFQTQVEAATGVCADLPALRAQLSGARTRLAEAAHAHGLRLVSVGTPVLPGSTPPVSEGDRYADIVEVHRATISDYQCCGCHVHVGVPDRETGVAVLNHVRPWLPTLVALGANSPYDKGRDSGFASWRIAEQLRFPGAGLPPRFTDLAHYDETVAQFVECGVLVDPAMTFWVARLGVRTPTIEIRAADAAGAVDDAVVQALLTRALVTTALTDLAAGREGPDLPEPVCTAALFNAARNGLAGAGICPAEGREVPATELVDRLLVHVRDALEESGEIGEARRLLGWIRREGTGADRQRRAGRRGPKAVVEMLARQTTYS</sequence>
<dbReference type="Proteomes" id="UP000479526">
    <property type="component" value="Unassembled WGS sequence"/>
</dbReference>
<dbReference type="EMBL" id="WXEW01000008">
    <property type="protein sequence ID" value="NAS25118.1"/>
    <property type="molecule type" value="Genomic_DNA"/>
</dbReference>
<reference evidence="6 7" key="1">
    <citation type="submission" date="2020-01" db="EMBL/GenBank/DDBJ databases">
        <title>Herbidospora sp. NEAU-GS84 nov., a novel actinomycete isolated from soil.</title>
        <authorList>
            <person name="Han L."/>
        </authorList>
    </citation>
    <scope>NUCLEOTIDE SEQUENCE [LARGE SCALE GENOMIC DNA]</scope>
    <source>
        <strain evidence="6 7">NEAU-GS84</strain>
    </source>
</reference>
<protein>
    <recommendedName>
        <fullName evidence="5">Putative glutamate--cysteine ligase 2</fullName>
        <ecNumber evidence="5">6.3.2.2</ecNumber>
    </recommendedName>
    <alternativeName>
        <fullName evidence="5">Gamma-glutamylcysteine synthetase 2</fullName>
        <shortName evidence="5">GCS 2</shortName>
        <shortName evidence="5">Gamma-GCS 2</shortName>
    </alternativeName>
</protein>
<dbReference type="PANTHER" id="PTHR36510:SF1">
    <property type="entry name" value="GLUTAMATE--CYSTEINE LIGASE 2-RELATED"/>
    <property type="match status" value="1"/>
</dbReference>
<dbReference type="GO" id="GO:0004357">
    <property type="term" value="F:glutamate-cysteine ligase activity"/>
    <property type="evidence" value="ECO:0007669"/>
    <property type="project" value="UniProtKB-EC"/>
</dbReference>
<evidence type="ECO:0000256" key="4">
    <source>
        <dbReference type="ARBA" id="ARBA00048819"/>
    </source>
</evidence>
<organism evidence="6 7">
    <name type="scientific">Herbidospora solisilvae</name>
    <dbReference type="NCBI Taxonomy" id="2696284"/>
    <lineage>
        <taxon>Bacteria</taxon>
        <taxon>Bacillati</taxon>
        <taxon>Actinomycetota</taxon>
        <taxon>Actinomycetes</taxon>
        <taxon>Streptosporangiales</taxon>
        <taxon>Streptosporangiaceae</taxon>
        <taxon>Herbidospora</taxon>
    </lineage>
</organism>
<gene>
    <name evidence="6" type="ORF">GT755_25975</name>
</gene>
<dbReference type="InterPro" id="IPR011793">
    <property type="entry name" value="YbdK"/>
</dbReference>
<dbReference type="AlphaFoldDB" id="A0A7C9NK05"/>
<comment type="function">
    <text evidence="5">ATP-dependent carboxylate-amine ligase which exhibits weak glutamate--cysteine ligase activity.</text>
</comment>
<keyword evidence="3 5" id="KW-0067">ATP-binding</keyword>
<comment type="catalytic activity">
    <reaction evidence="4 5">
        <text>L-cysteine + L-glutamate + ATP = gamma-L-glutamyl-L-cysteine + ADP + phosphate + H(+)</text>
        <dbReference type="Rhea" id="RHEA:13285"/>
        <dbReference type="ChEBI" id="CHEBI:15378"/>
        <dbReference type="ChEBI" id="CHEBI:29985"/>
        <dbReference type="ChEBI" id="CHEBI:30616"/>
        <dbReference type="ChEBI" id="CHEBI:35235"/>
        <dbReference type="ChEBI" id="CHEBI:43474"/>
        <dbReference type="ChEBI" id="CHEBI:58173"/>
        <dbReference type="ChEBI" id="CHEBI:456216"/>
        <dbReference type="EC" id="6.3.2.2"/>
    </reaction>
</comment>
<dbReference type="Pfam" id="PF04107">
    <property type="entry name" value="GCS2"/>
    <property type="match status" value="1"/>
</dbReference>
<name>A0A7C9NK05_9ACTN</name>
<evidence type="ECO:0000256" key="3">
    <source>
        <dbReference type="ARBA" id="ARBA00022840"/>
    </source>
</evidence>
<dbReference type="NCBIfam" id="TIGR02050">
    <property type="entry name" value="gshA_cyan_rel"/>
    <property type="match status" value="1"/>
</dbReference>
<dbReference type="GO" id="GO:0005524">
    <property type="term" value="F:ATP binding"/>
    <property type="evidence" value="ECO:0007669"/>
    <property type="project" value="UniProtKB-KW"/>
</dbReference>
<dbReference type="GO" id="GO:0042398">
    <property type="term" value="P:modified amino acid biosynthetic process"/>
    <property type="evidence" value="ECO:0007669"/>
    <property type="project" value="InterPro"/>
</dbReference>
<keyword evidence="7" id="KW-1185">Reference proteome</keyword>
<dbReference type="RefSeq" id="WP_161482247.1">
    <property type="nucleotide sequence ID" value="NZ_WXEW01000008.1"/>
</dbReference>
<keyword evidence="1 5" id="KW-0436">Ligase</keyword>
<dbReference type="NCBIfam" id="NF010041">
    <property type="entry name" value="PRK13517.1-1"/>
    <property type="match status" value="1"/>
</dbReference>
<proteinExistence type="inferred from homology"/>
<keyword evidence="2 5" id="KW-0547">Nucleotide-binding</keyword>
<dbReference type="Gene3D" id="3.30.590.20">
    <property type="match status" value="1"/>
</dbReference>
<evidence type="ECO:0000313" key="6">
    <source>
        <dbReference type="EMBL" id="NAS25118.1"/>
    </source>
</evidence>
<dbReference type="InterPro" id="IPR014746">
    <property type="entry name" value="Gln_synth/guanido_kin_cat_dom"/>
</dbReference>